<dbReference type="OrthoDB" id="9811471at2"/>
<dbReference type="EC" id="3.5.1.4" evidence="2"/>
<feature type="domain" description="Amidase" evidence="1">
    <location>
        <begin position="33"/>
        <end position="425"/>
    </location>
</feature>
<dbReference type="RefSeq" id="WP_114374850.1">
    <property type="nucleotide sequence ID" value="NZ_CP031092.1"/>
</dbReference>
<dbReference type="InterPro" id="IPR036928">
    <property type="entry name" value="AS_sf"/>
</dbReference>
<protein>
    <submittedName>
        <fullName evidence="2">Amidase</fullName>
        <ecNumber evidence="2">3.5.1.4</ecNumber>
    </submittedName>
</protein>
<name>A0A345C1Z6_9BACI</name>
<dbReference type="PANTHER" id="PTHR42678">
    <property type="entry name" value="AMIDASE"/>
    <property type="match status" value="1"/>
</dbReference>
<evidence type="ECO:0000313" key="3">
    <source>
        <dbReference type="Proteomes" id="UP000252100"/>
    </source>
</evidence>
<dbReference type="KEGG" id="rue:DT065_15280"/>
<dbReference type="PANTHER" id="PTHR42678:SF34">
    <property type="entry name" value="OS04G0183300 PROTEIN"/>
    <property type="match status" value="1"/>
</dbReference>
<evidence type="ECO:0000313" key="2">
    <source>
        <dbReference type="EMBL" id="AXF57227.1"/>
    </source>
</evidence>
<accession>A0A345C1Z6</accession>
<dbReference type="GO" id="GO:0004040">
    <property type="term" value="F:amidase activity"/>
    <property type="evidence" value="ECO:0007669"/>
    <property type="project" value="UniProtKB-EC"/>
</dbReference>
<dbReference type="NCBIfam" id="NF005300">
    <property type="entry name" value="PRK06828.1"/>
    <property type="match status" value="1"/>
</dbReference>
<keyword evidence="3" id="KW-1185">Reference proteome</keyword>
<dbReference type="AlphaFoldDB" id="A0A345C1Z6"/>
<organism evidence="2 3">
    <name type="scientific">Salicibibacter kimchii</name>
    <dbReference type="NCBI Taxonomy" id="2099786"/>
    <lineage>
        <taxon>Bacteria</taxon>
        <taxon>Bacillati</taxon>
        <taxon>Bacillota</taxon>
        <taxon>Bacilli</taxon>
        <taxon>Bacillales</taxon>
        <taxon>Bacillaceae</taxon>
        <taxon>Salicibibacter</taxon>
    </lineage>
</organism>
<dbReference type="Proteomes" id="UP000252100">
    <property type="component" value="Chromosome"/>
</dbReference>
<proteinExistence type="predicted"/>
<dbReference type="Gene3D" id="3.90.1300.10">
    <property type="entry name" value="Amidase signature (AS) domain"/>
    <property type="match status" value="1"/>
</dbReference>
<keyword evidence="2" id="KW-0378">Hydrolase</keyword>
<dbReference type="EMBL" id="CP031092">
    <property type="protein sequence ID" value="AXF57227.1"/>
    <property type="molecule type" value="Genomic_DNA"/>
</dbReference>
<dbReference type="Pfam" id="PF01425">
    <property type="entry name" value="Amidase"/>
    <property type="match status" value="1"/>
</dbReference>
<sequence length="486" mass="53295">MTSTLTANYWHEETSIAEIHQTYDEGILTAKNLVLYYFNRIALWDQDGPYINGVSDINPDAVPIAEALDKEREEHGRKSALHGIPILLKENIGTVDKMPTPAGAIALENWRSSEDAFLVKKLREAGAIILGKTNMTELAHRIGTDMPENYSSRGGYVLCPYGTQFDVGGSSTGSAAAVAANFAPVSIGTDTSGSLLNPATRNSLVTIKPTIGLVSRTGIIPLSYAQDAAGPMTQTVTDAARLLEVIAGKDQQDEGTKTQPSKIPNYVDALHSDDLQGKRIGIFRDYQPSMSDQIDLSLYEETINTLKDLGATLVDSVSIPAINRGDGDAVVSYESRHSLNNFFARANPYTGFRSFNEFFQSYEDHAHLHKYGYDRLRVRTSVENSLSNTNYLTQKLRDEGLGDSQSLENVLQDQNLDAILFPSSSSYDVAARAGLPSIVVPAGYQENGRPFGITFTGKAFSEETLFQIAFAYEQATMFRKKPDMTR</sequence>
<dbReference type="SUPFAM" id="SSF75304">
    <property type="entry name" value="Amidase signature (AS) enzymes"/>
    <property type="match status" value="1"/>
</dbReference>
<gene>
    <name evidence="2" type="ORF">DT065_15280</name>
</gene>
<evidence type="ECO:0000259" key="1">
    <source>
        <dbReference type="Pfam" id="PF01425"/>
    </source>
</evidence>
<dbReference type="InterPro" id="IPR023631">
    <property type="entry name" value="Amidase_dom"/>
</dbReference>
<reference evidence="2 3" key="1">
    <citation type="journal article" date="2018" name="J. Microbiol.">
        <title>Salicibibacter kimchii gen. nov., sp. nov., a moderately halophilic and alkalitolerant bacterium in the family Bacillaceae, isolated from kimchi.</title>
        <authorList>
            <person name="Jang J.Y."/>
            <person name="Oh Y.J."/>
            <person name="Lim S.K."/>
            <person name="Park H.K."/>
            <person name="Lee C."/>
            <person name="Kim J.Y."/>
            <person name="Lee M.A."/>
            <person name="Choi H.J."/>
        </authorList>
    </citation>
    <scope>NUCLEOTIDE SEQUENCE [LARGE SCALE GENOMIC DNA]</scope>
    <source>
        <strain evidence="2 3">NKC1-1</strain>
    </source>
</reference>